<accession>A0A834P5D9</accession>
<dbReference type="AlphaFoldDB" id="A0A834P5D9"/>
<organism evidence="1 2">
    <name type="scientific">Vespula pensylvanica</name>
    <name type="common">Western yellow jacket</name>
    <name type="synonym">Wasp</name>
    <dbReference type="NCBI Taxonomy" id="30213"/>
    <lineage>
        <taxon>Eukaryota</taxon>
        <taxon>Metazoa</taxon>
        <taxon>Ecdysozoa</taxon>
        <taxon>Arthropoda</taxon>
        <taxon>Hexapoda</taxon>
        <taxon>Insecta</taxon>
        <taxon>Pterygota</taxon>
        <taxon>Neoptera</taxon>
        <taxon>Endopterygota</taxon>
        <taxon>Hymenoptera</taxon>
        <taxon>Apocrita</taxon>
        <taxon>Aculeata</taxon>
        <taxon>Vespoidea</taxon>
        <taxon>Vespidae</taxon>
        <taxon>Vespinae</taxon>
        <taxon>Vespula</taxon>
    </lineage>
</organism>
<reference evidence="1" key="1">
    <citation type="journal article" date="2020" name="G3 (Bethesda)">
        <title>High-Quality Assemblies for Three Invasive Social Wasps from the &lt;i&gt;Vespula&lt;/i&gt; Genus.</title>
        <authorList>
            <person name="Harrop T.W.R."/>
            <person name="Guhlin J."/>
            <person name="McLaughlin G.M."/>
            <person name="Permina E."/>
            <person name="Stockwell P."/>
            <person name="Gilligan J."/>
            <person name="Le Lec M.F."/>
            <person name="Gruber M.A.M."/>
            <person name="Quinn O."/>
            <person name="Lovegrove M."/>
            <person name="Duncan E.J."/>
            <person name="Remnant E.J."/>
            <person name="Van Eeckhoven J."/>
            <person name="Graham B."/>
            <person name="Knapp R.A."/>
            <person name="Langford K.W."/>
            <person name="Kronenberg Z."/>
            <person name="Press M.O."/>
            <person name="Eacker S.M."/>
            <person name="Wilson-Rankin E.E."/>
            <person name="Purcell J."/>
            <person name="Lester P.J."/>
            <person name="Dearden P.K."/>
        </authorList>
    </citation>
    <scope>NUCLEOTIDE SEQUENCE</scope>
    <source>
        <strain evidence="1">Volc-1</strain>
    </source>
</reference>
<dbReference type="Proteomes" id="UP000600918">
    <property type="component" value="Unassembled WGS sequence"/>
</dbReference>
<evidence type="ECO:0000313" key="1">
    <source>
        <dbReference type="EMBL" id="KAF7429379.1"/>
    </source>
</evidence>
<keyword evidence="2" id="KW-1185">Reference proteome</keyword>
<gene>
    <name evidence="1" type="ORF">H0235_005777</name>
</gene>
<protein>
    <submittedName>
        <fullName evidence="1">Uncharacterized protein</fullName>
    </submittedName>
</protein>
<comment type="caution">
    <text evidence="1">The sequence shown here is derived from an EMBL/GenBank/DDBJ whole genome shotgun (WGS) entry which is preliminary data.</text>
</comment>
<name>A0A834P5D9_VESPE</name>
<dbReference type="EMBL" id="JACSDY010000004">
    <property type="protein sequence ID" value="KAF7429379.1"/>
    <property type="molecule type" value="Genomic_DNA"/>
</dbReference>
<sequence length="181" mass="19651">MSRVFEGREGQTCERLVIRKAHQADRHRITQRIKTTPGLMEVTNIGASARITASVYGIVVKQCSASSYKTNFAGIMQAVSPVGTFIAENGEFIKGAQREIPTEEFRYCRDLSVNKPSRRLSEGTAVKVAPHTTFPILSSRMGSLVERGGRGEAVGYARALTVVKALGYRNGWDGEDGGEGG</sequence>
<proteinExistence type="predicted"/>
<evidence type="ECO:0000313" key="2">
    <source>
        <dbReference type="Proteomes" id="UP000600918"/>
    </source>
</evidence>